<evidence type="ECO:0000313" key="1">
    <source>
        <dbReference type="EMBL" id="MBX29775.1"/>
    </source>
</evidence>
<proteinExistence type="predicted"/>
<protein>
    <submittedName>
        <fullName evidence="1">Uncharacterized protein</fullName>
    </submittedName>
</protein>
<sequence length="70" mass="8422">MSIRLWVFAELRHFLIEFIPQLERTSNTHNRQWKVTCTIPVRHSPFVKLKNLSQQRNHRLINLSISLNIT</sequence>
<dbReference type="EMBL" id="GGEC01049291">
    <property type="protein sequence ID" value="MBX29775.1"/>
    <property type="molecule type" value="Transcribed_RNA"/>
</dbReference>
<name>A0A2P2MHS2_RHIMU</name>
<organism evidence="1">
    <name type="scientific">Rhizophora mucronata</name>
    <name type="common">Asiatic mangrove</name>
    <dbReference type="NCBI Taxonomy" id="61149"/>
    <lineage>
        <taxon>Eukaryota</taxon>
        <taxon>Viridiplantae</taxon>
        <taxon>Streptophyta</taxon>
        <taxon>Embryophyta</taxon>
        <taxon>Tracheophyta</taxon>
        <taxon>Spermatophyta</taxon>
        <taxon>Magnoliopsida</taxon>
        <taxon>eudicotyledons</taxon>
        <taxon>Gunneridae</taxon>
        <taxon>Pentapetalae</taxon>
        <taxon>rosids</taxon>
        <taxon>fabids</taxon>
        <taxon>Malpighiales</taxon>
        <taxon>Rhizophoraceae</taxon>
        <taxon>Rhizophora</taxon>
    </lineage>
</organism>
<dbReference type="AlphaFoldDB" id="A0A2P2MHS2"/>
<reference evidence="1" key="1">
    <citation type="submission" date="2018-02" db="EMBL/GenBank/DDBJ databases">
        <title>Rhizophora mucronata_Transcriptome.</title>
        <authorList>
            <person name="Meera S.P."/>
            <person name="Sreeshan A."/>
            <person name="Augustine A."/>
        </authorList>
    </citation>
    <scope>NUCLEOTIDE SEQUENCE</scope>
    <source>
        <tissue evidence="1">Leaf</tissue>
    </source>
</reference>
<accession>A0A2P2MHS2</accession>